<reference evidence="2 3" key="1">
    <citation type="journal article" date="2011" name="J. Bacteriol.">
        <title>Complete genome sequence of Acidaminococcus intestini RYC-MR95, a Gram-negative bacterium from the phylum Firmicutes.</title>
        <authorList>
            <person name="D'Auria G."/>
            <person name="Galan J.C."/>
            <person name="Rodriguez-Alcayna M."/>
            <person name="Moya A."/>
            <person name="Baquero F."/>
            <person name="Latorre A."/>
        </authorList>
    </citation>
    <scope>NUCLEOTIDE SEQUENCE [LARGE SCALE GENOMIC DNA]</scope>
    <source>
        <strain evidence="2 3">RyC-MR95</strain>
    </source>
</reference>
<gene>
    <name evidence="2" type="ordered locus">Acin_2053</name>
</gene>
<dbReference type="PATRIC" id="fig|568816.4.peg.1991"/>
<dbReference type="AlphaFoldDB" id="G4Q503"/>
<dbReference type="InterPro" id="IPR010093">
    <property type="entry name" value="SinI_DNA-bd"/>
</dbReference>
<dbReference type="Proteomes" id="UP000007093">
    <property type="component" value="Chromosome"/>
</dbReference>
<feature type="domain" description="Helix-turn-helix" evidence="1">
    <location>
        <begin position="28"/>
        <end position="77"/>
    </location>
</feature>
<dbReference type="NCBIfam" id="TIGR01764">
    <property type="entry name" value="excise"/>
    <property type="match status" value="1"/>
</dbReference>
<dbReference type="SUPFAM" id="SSF46955">
    <property type="entry name" value="Putative DNA-binding domain"/>
    <property type="match status" value="1"/>
</dbReference>
<dbReference type="GO" id="GO:0003677">
    <property type="term" value="F:DNA binding"/>
    <property type="evidence" value="ECO:0007669"/>
    <property type="project" value="InterPro"/>
</dbReference>
<dbReference type="InterPro" id="IPR009061">
    <property type="entry name" value="DNA-bd_dom_put_sf"/>
</dbReference>
<protein>
    <recommendedName>
        <fullName evidence="1">Helix-turn-helix domain-containing protein</fullName>
    </recommendedName>
</protein>
<keyword evidence="3" id="KW-1185">Reference proteome</keyword>
<organism evidence="2 3">
    <name type="scientific">Acidaminococcus intestini (strain RyC-MR95)</name>
    <dbReference type="NCBI Taxonomy" id="568816"/>
    <lineage>
        <taxon>Bacteria</taxon>
        <taxon>Bacillati</taxon>
        <taxon>Bacillota</taxon>
        <taxon>Negativicutes</taxon>
        <taxon>Acidaminococcales</taxon>
        <taxon>Acidaminococcaceae</taxon>
        <taxon>Acidaminococcus</taxon>
    </lineage>
</organism>
<dbReference type="InterPro" id="IPR041657">
    <property type="entry name" value="HTH_17"/>
</dbReference>
<evidence type="ECO:0000313" key="3">
    <source>
        <dbReference type="Proteomes" id="UP000007093"/>
    </source>
</evidence>
<dbReference type="InParanoid" id="G4Q503"/>
<dbReference type="InterPro" id="IPR036388">
    <property type="entry name" value="WH-like_DNA-bd_sf"/>
</dbReference>
<dbReference type="eggNOG" id="COG0789">
    <property type="taxonomic scope" value="Bacteria"/>
</dbReference>
<dbReference type="HOGENOM" id="CLU_140176_10_1_9"/>
<name>G4Q503_ACIIR</name>
<evidence type="ECO:0000313" key="2">
    <source>
        <dbReference type="EMBL" id="AEQ23258.1"/>
    </source>
</evidence>
<dbReference type="KEGG" id="ain:Acin_2053"/>
<accession>G4Q503</accession>
<sequence length="83" mass="9643">MISAYFAKAWPIKSRKGGCSMSKIEKQWISIEELSEYLGISAVTIRFWIRSGKDIPAVRIGRQWRFRISDIDEWIKSGKSNFS</sequence>
<dbReference type="Pfam" id="PF12728">
    <property type="entry name" value="HTH_17"/>
    <property type="match status" value="1"/>
</dbReference>
<proteinExistence type="predicted"/>
<dbReference type="Gene3D" id="1.10.10.10">
    <property type="entry name" value="Winged helix-like DNA-binding domain superfamily/Winged helix DNA-binding domain"/>
    <property type="match status" value="1"/>
</dbReference>
<dbReference type="EMBL" id="CP003058">
    <property type="protein sequence ID" value="AEQ23258.1"/>
    <property type="molecule type" value="Genomic_DNA"/>
</dbReference>
<evidence type="ECO:0000259" key="1">
    <source>
        <dbReference type="Pfam" id="PF12728"/>
    </source>
</evidence>